<keyword evidence="3" id="KW-1185">Reference proteome</keyword>
<accession>A0AAV9US59</accession>
<dbReference type="SUPFAM" id="SSF81383">
    <property type="entry name" value="F-box domain"/>
    <property type="match status" value="1"/>
</dbReference>
<evidence type="ECO:0000259" key="1">
    <source>
        <dbReference type="PROSITE" id="PS50181"/>
    </source>
</evidence>
<reference evidence="2 3" key="1">
    <citation type="submission" date="2019-10" db="EMBL/GenBank/DDBJ databases">
        <authorList>
            <person name="Palmer J.M."/>
        </authorList>
    </citation>
    <scope>NUCLEOTIDE SEQUENCE [LARGE SCALE GENOMIC DNA]</scope>
    <source>
        <strain evidence="2 3">TWF730</strain>
    </source>
</reference>
<proteinExistence type="predicted"/>
<dbReference type="InterPro" id="IPR001810">
    <property type="entry name" value="F-box_dom"/>
</dbReference>
<dbReference type="EMBL" id="JAVHNS010000008">
    <property type="protein sequence ID" value="KAK6345858.1"/>
    <property type="molecule type" value="Genomic_DNA"/>
</dbReference>
<sequence length="366" mass="42843">MASITSLQTELLLQVFDDLSISDQARCAQACKRFYHIISDLKITDYDIKFDYPSFSVWRLVRCLLINPQIGERFQKLTLKFYLRGRRVPETPTLKWNWTNEEEIEIKKLCDAWNIGSTWNLIQEGISSRALLPLLLRHTTCLRNIDFGEMYDGFVYTDPSLDFNEVEALRIWNGSIAGGHMSFADYSFMKSHFFNQQDFERLSLNFVTKTSWFSETMGQTVLSLSNITEFTYWGCKTNDRWNTHDSDAREFVSRLLLLPRLEVVKIGKIRTISRRHGFYKDIPDDTRCSIKHLELIGCWFLEPDFEDFAELTHCLESFKCVIDLSESMGYEISERRVTDFFLSNNKGTLTRDRVSVTTDDRSRGRS</sequence>
<protein>
    <recommendedName>
        <fullName evidence="1">F-box domain-containing protein</fullName>
    </recommendedName>
</protein>
<gene>
    <name evidence="2" type="ORF">TWF730_010201</name>
</gene>
<dbReference type="Gene3D" id="1.20.1280.50">
    <property type="match status" value="1"/>
</dbReference>
<dbReference type="InterPro" id="IPR036047">
    <property type="entry name" value="F-box-like_dom_sf"/>
</dbReference>
<comment type="caution">
    <text evidence="2">The sequence shown here is derived from an EMBL/GenBank/DDBJ whole genome shotgun (WGS) entry which is preliminary data.</text>
</comment>
<dbReference type="AlphaFoldDB" id="A0AAV9US59"/>
<name>A0AAV9US59_9PEZI</name>
<evidence type="ECO:0000313" key="2">
    <source>
        <dbReference type="EMBL" id="KAK6345858.1"/>
    </source>
</evidence>
<dbReference type="CDD" id="cd09917">
    <property type="entry name" value="F-box_SF"/>
    <property type="match status" value="1"/>
</dbReference>
<organism evidence="2 3">
    <name type="scientific">Orbilia blumenaviensis</name>
    <dbReference type="NCBI Taxonomy" id="1796055"/>
    <lineage>
        <taxon>Eukaryota</taxon>
        <taxon>Fungi</taxon>
        <taxon>Dikarya</taxon>
        <taxon>Ascomycota</taxon>
        <taxon>Pezizomycotina</taxon>
        <taxon>Orbiliomycetes</taxon>
        <taxon>Orbiliales</taxon>
        <taxon>Orbiliaceae</taxon>
        <taxon>Orbilia</taxon>
    </lineage>
</organism>
<feature type="domain" description="F-box" evidence="1">
    <location>
        <begin position="1"/>
        <end position="61"/>
    </location>
</feature>
<dbReference type="Pfam" id="PF12937">
    <property type="entry name" value="F-box-like"/>
    <property type="match status" value="1"/>
</dbReference>
<dbReference type="Proteomes" id="UP001373714">
    <property type="component" value="Unassembled WGS sequence"/>
</dbReference>
<evidence type="ECO:0000313" key="3">
    <source>
        <dbReference type="Proteomes" id="UP001373714"/>
    </source>
</evidence>
<dbReference type="PROSITE" id="PS50181">
    <property type="entry name" value="FBOX"/>
    <property type="match status" value="1"/>
</dbReference>